<feature type="region of interest" description="Disordered" evidence="1">
    <location>
        <begin position="24"/>
        <end position="46"/>
    </location>
</feature>
<evidence type="ECO:0000313" key="2">
    <source>
        <dbReference type="EMBL" id="GBP54890.1"/>
    </source>
</evidence>
<dbReference type="AlphaFoldDB" id="A0A4C1WVI2"/>
<name>A0A4C1WVI2_EUMVA</name>
<comment type="caution">
    <text evidence="2">The sequence shown here is derived from an EMBL/GenBank/DDBJ whole genome shotgun (WGS) entry which is preliminary data.</text>
</comment>
<reference evidence="2 3" key="1">
    <citation type="journal article" date="2019" name="Commun. Biol.">
        <title>The bagworm genome reveals a unique fibroin gene that provides high tensile strength.</title>
        <authorList>
            <person name="Kono N."/>
            <person name="Nakamura H."/>
            <person name="Ohtoshi R."/>
            <person name="Tomita M."/>
            <person name="Numata K."/>
            <person name="Arakawa K."/>
        </authorList>
    </citation>
    <scope>NUCLEOTIDE SEQUENCE [LARGE SCALE GENOMIC DNA]</scope>
</reference>
<dbReference type="EMBL" id="BGZK01000656">
    <property type="protein sequence ID" value="GBP54890.1"/>
    <property type="molecule type" value="Genomic_DNA"/>
</dbReference>
<proteinExistence type="predicted"/>
<accession>A0A4C1WVI2</accession>
<keyword evidence="3" id="KW-1185">Reference proteome</keyword>
<gene>
    <name evidence="2" type="ORF">EVAR_11643_1</name>
</gene>
<evidence type="ECO:0000313" key="3">
    <source>
        <dbReference type="Proteomes" id="UP000299102"/>
    </source>
</evidence>
<evidence type="ECO:0000256" key="1">
    <source>
        <dbReference type="SAM" id="MobiDB-lite"/>
    </source>
</evidence>
<sequence>MRMRAKRTFVTSTFLYCTEPSWREGRRPRGFSATARPPVRRGPPTVPDVPAASVASFYVTICIQFPVNDRIPSADRFALRVLAEARRPVSCAAGGGARLGSLSY</sequence>
<organism evidence="2 3">
    <name type="scientific">Eumeta variegata</name>
    <name type="common">Bagworm moth</name>
    <name type="synonym">Eumeta japonica</name>
    <dbReference type="NCBI Taxonomy" id="151549"/>
    <lineage>
        <taxon>Eukaryota</taxon>
        <taxon>Metazoa</taxon>
        <taxon>Ecdysozoa</taxon>
        <taxon>Arthropoda</taxon>
        <taxon>Hexapoda</taxon>
        <taxon>Insecta</taxon>
        <taxon>Pterygota</taxon>
        <taxon>Neoptera</taxon>
        <taxon>Endopterygota</taxon>
        <taxon>Lepidoptera</taxon>
        <taxon>Glossata</taxon>
        <taxon>Ditrysia</taxon>
        <taxon>Tineoidea</taxon>
        <taxon>Psychidae</taxon>
        <taxon>Oiketicinae</taxon>
        <taxon>Eumeta</taxon>
    </lineage>
</organism>
<protein>
    <submittedName>
        <fullName evidence="2">Uncharacterized protein</fullName>
    </submittedName>
</protein>
<dbReference type="Proteomes" id="UP000299102">
    <property type="component" value="Unassembled WGS sequence"/>
</dbReference>